<reference evidence="2 3" key="1">
    <citation type="submission" date="2016-11" db="EMBL/GenBank/DDBJ databases">
        <authorList>
            <person name="Jaros S."/>
            <person name="Januszkiewicz K."/>
            <person name="Wedrychowicz H."/>
        </authorList>
    </citation>
    <scope>NUCLEOTIDE SEQUENCE [LARGE SCALE GENOMIC DNA]</scope>
    <source>
        <strain evidence="2 3">GAS499</strain>
    </source>
</reference>
<organism evidence="2 3">
    <name type="scientific">Bradyrhizobium lablabi</name>
    <dbReference type="NCBI Taxonomy" id="722472"/>
    <lineage>
        <taxon>Bacteria</taxon>
        <taxon>Pseudomonadati</taxon>
        <taxon>Pseudomonadota</taxon>
        <taxon>Alphaproteobacteria</taxon>
        <taxon>Hyphomicrobiales</taxon>
        <taxon>Nitrobacteraceae</taxon>
        <taxon>Bradyrhizobium</taxon>
    </lineage>
</organism>
<proteinExistence type="predicted"/>
<sequence length="111" mass="12477">MYGRPQSSLSRERPGLEVFQALSLEGFAENKTKNPRPERDDFRLRRSGDFSLAPLLRGEGWGEGLFPRMLKHNVCGESPSPGSLRDPTSPRKRGEVIELAQATIQLKIIML</sequence>
<protein>
    <submittedName>
        <fullName evidence="2">Uncharacterized protein</fullName>
    </submittedName>
</protein>
<evidence type="ECO:0000313" key="2">
    <source>
        <dbReference type="EMBL" id="SHJ50399.1"/>
    </source>
</evidence>
<gene>
    <name evidence="2" type="ORF">SAMN05444159_0782</name>
</gene>
<dbReference type="AlphaFoldDB" id="A0A1M6JUR4"/>
<accession>A0A1M6JUR4</accession>
<name>A0A1M6JUR4_9BRAD</name>
<dbReference type="Proteomes" id="UP000189935">
    <property type="component" value="Chromosome I"/>
</dbReference>
<evidence type="ECO:0000313" key="3">
    <source>
        <dbReference type="Proteomes" id="UP000189935"/>
    </source>
</evidence>
<evidence type="ECO:0000256" key="1">
    <source>
        <dbReference type="SAM" id="MobiDB-lite"/>
    </source>
</evidence>
<feature type="region of interest" description="Disordered" evidence="1">
    <location>
        <begin position="74"/>
        <end position="93"/>
    </location>
</feature>
<dbReference type="EMBL" id="LT670844">
    <property type="protein sequence ID" value="SHJ50399.1"/>
    <property type="molecule type" value="Genomic_DNA"/>
</dbReference>